<dbReference type="InterPro" id="IPR016163">
    <property type="entry name" value="Ald_DH_C"/>
</dbReference>
<dbReference type="Gene3D" id="3.40.309.10">
    <property type="entry name" value="Aldehyde Dehydrogenase, Chain A, domain 2"/>
    <property type="match status" value="1"/>
</dbReference>
<dbReference type="FunFam" id="3.40.605.10:FF:000004">
    <property type="entry name" value="Aldehyde dehydrogenase"/>
    <property type="match status" value="1"/>
</dbReference>
<dbReference type="GO" id="GO:0005737">
    <property type="term" value="C:cytoplasm"/>
    <property type="evidence" value="ECO:0007669"/>
    <property type="project" value="TreeGrafter"/>
</dbReference>
<accession>A0AAT9FHJ7</accession>
<evidence type="ECO:0000256" key="1">
    <source>
        <dbReference type="ARBA" id="ARBA00009986"/>
    </source>
</evidence>
<dbReference type="InterPro" id="IPR012394">
    <property type="entry name" value="Aldehyde_DH_NAD(P)"/>
</dbReference>
<evidence type="ECO:0000256" key="4">
    <source>
        <dbReference type="PIRSR" id="PIRSR036492-1"/>
    </source>
</evidence>
<dbReference type="Pfam" id="PF00171">
    <property type="entry name" value="Aldedh"/>
    <property type="match status" value="1"/>
</dbReference>
<dbReference type="GO" id="GO:0004029">
    <property type="term" value="F:aldehyde dehydrogenase (NAD+) activity"/>
    <property type="evidence" value="ECO:0007669"/>
    <property type="project" value="TreeGrafter"/>
</dbReference>
<comment type="similarity">
    <text evidence="1 3">Belongs to the aldehyde dehydrogenase family.</text>
</comment>
<feature type="active site" evidence="4">
    <location>
        <position position="215"/>
    </location>
</feature>
<name>A0AAT9FHJ7_9BACT</name>
<keyword evidence="2 3" id="KW-0560">Oxidoreductase</keyword>
<dbReference type="InterPro" id="IPR016162">
    <property type="entry name" value="Ald_DH_N"/>
</dbReference>
<dbReference type="PANTHER" id="PTHR43570:SF16">
    <property type="entry name" value="ALDEHYDE DEHYDROGENASE TYPE III, ISOFORM Q"/>
    <property type="match status" value="1"/>
</dbReference>
<gene>
    <name evidence="6" type="ORF">NT6N_05340</name>
</gene>
<protein>
    <recommendedName>
        <fullName evidence="3">Aldehyde dehydrogenase</fullName>
    </recommendedName>
</protein>
<dbReference type="Gene3D" id="3.40.605.10">
    <property type="entry name" value="Aldehyde Dehydrogenase, Chain A, domain 1"/>
    <property type="match status" value="1"/>
</dbReference>
<feature type="active site" evidence="4">
    <location>
        <position position="249"/>
    </location>
</feature>
<dbReference type="GO" id="GO:0006081">
    <property type="term" value="P:aldehyde metabolic process"/>
    <property type="evidence" value="ECO:0007669"/>
    <property type="project" value="InterPro"/>
</dbReference>
<organism evidence="6">
    <name type="scientific">Oceaniferula spumae</name>
    <dbReference type="NCBI Taxonomy" id="2979115"/>
    <lineage>
        <taxon>Bacteria</taxon>
        <taxon>Pseudomonadati</taxon>
        <taxon>Verrucomicrobiota</taxon>
        <taxon>Verrucomicrobiia</taxon>
        <taxon>Verrucomicrobiales</taxon>
        <taxon>Verrucomicrobiaceae</taxon>
        <taxon>Oceaniferula</taxon>
    </lineage>
</organism>
<evidence type="ECO:0000256" key="2">
    <source>
        <dbReference type="ARBA" id="ARBA00023002"/>
    </source>
</evidence>
<dbReference type="EMBL" id="AP026866">
    <property type="protein sequence ID" value="BDS05494.1"/>
    <property type="molecule type" value="Genomic_DNA"/>
</dbReference>
<dbReference type="SUPFAM" id="SSF53720">
    <property type="entry name" value="ALDH-like"/>
    <property type="match status" value="1"/>
</dbReference>
<dbReference type="AlphaFoldDB" id="A0AAT9FHJ7"/>
<proteinExistence type="inferred from homology"/>
<dbReference type="PIRSF" id="PIRSF036492">
    <property type="entry name" value="ALDH"/>
    <property type="match status" value="1"/>
</dbReference>
<sequence>MGDSTDTTIDSILSAQKRYFAEGRTRSIEARRDALAGLEKVLVSKRAAILAALAKDLGKPEVEAYLAEYFFLLQEVRLVRKKLKKWLKPKGVRSPVYFQPCSSELRHEPFGAVLVMAPWNYPIQLSLSPLIAAIAAGNTVILKPSEITTSCEQTLVEIIAESFDSELVSVVTGDAEVAEALLEKQFDFIFFTGSTQIGKVVAKKAAQHLTPTILELGGKCPCIVHPSADLETAARRILAGRFFNGGQTCFAPDFVVVHESVKAKLITEFQKVMESTPWPQEMSNIVSRKHYDRLQELVRSYSEKDPIKSGEDHAEALQMAPRIMTDVGWQDEVMKEEIFGPILPVLTFTDADDLLAQLNEYGSPLALYLFSDESAFDEKMMQSLRSGGVCINDTMKQGAQLNLPFGGVGESGHGRYRGKTGVRAFTYQRAVVKRGTWLPDFFELMPPYGDKIKWLKRFMG</sequence>
<evidence type="ECO:0000313" key="6">
    <source>
        <dbReference type="EMBL" id="BDS05494.1"/>
    </source>
</evidence>
<dbReference type="KEGG" id="osu:NT6N_05340"/>
<evidence type="ECO:0000256" key="3">
    <source>
        <dbReference type="PIRNR" id="PIRNR036492"/>
    </source>
</evidence>
<dbReference type="InterPro" id="IPR015590">
    <property type="entry name" value="Aldehyde_DH_dom"/>
</dbReference>
<dbReference type="InterPro" id="IPR016161">
    <property type="entry name" value="Ald_DH/histidinol_DH"/>
</dbReference>
<dbReference type="PANTHER" id="PTHR43570">
    <property type="entry name" value="ALDEHYDE DEHYDROGENASE"/>
    <property type="match status" value="1"/>
</dbReference>
<evidence type="ECO:0000259" key="5">
    <source>
        <dbReference type="Pfam" id="PF00171"/>
    </source>
</evidence>
<reference evidence="6" key="1">
    <citation type="submission" date="2024-07" db="EMBL/GenBank/DDBJ databases">
        <title>Complete genome sequence of Verrucomicrobiaceae bacterium NT6N.</title>
        <authorList>
            <person name="Huang C."/>
            <person name="Takami H."/>
            <person name="Hamasaki K."/>
        </authorList>
    </citation>
    <scope>NUCLEOTIDE SEQUENCE</scope>
    <source>
        <strain evidence="6">NT6N</strain>
    </source>
</reference>
<feature type="domain" description="Aldehyde dehydrogenase" evidence="5">
    <location>
        <begin position="4"/>
        <end position="431"/>
    </location>
</feature>